<evidence type="ECO:0000313" key="4">
    <source>
        <dbReference type="Proteomes" id="UP000268007"/>
    </source>
</evidence>
<feature type="transmembrane region" description="Helical" evidence="1">
    <location>
        <begin position="88"/>
        <end position="109"/>
    </location>
</feature>
<dbReference type="GO" id="GO:0003677">
    <property type="term" value="F:DNA binding"/>
    <property type="evidence" value="ECO:0007669"/>
    <property type="project" value="UniProtKB-KW"/>
</dbReference>
<feature type="transmembrane region" description="Helical" evidence="1">
    <location>
        <begin position="44"/>
        <end position="67"/>
    </location>
</feature>
<name>A0A495IWH7_9SPHI</name>
<evidence type="ECO:0000256" key="1">
    <source>
        <dbReference type="SAM" id="Phobius"/>
    </source>
</evidence>
<evidence type="ECO:0000259" key="2">
    <source>
        <dbReference type="PROSITE" id="PS50930"/>
    </source>
</evidence>
<keyword evidence="1" id="KW-0812">Transmembrane</keyword>
<feature type="transmembrane region" description="Helical" evidence="1">
    <location>
        <begin position="124"/>
        <end position="144"/>
    </location>
</feature>
<comment type="caution">
    <text evidence="3">The sequence shown here is derived from an EMBL/GenBank/DDBJ whole genome shotgun (WGS) entry which is preliminary data.</text>
</comment>
<dbReference type="PANTHER" id="PTHR37299">
    <property type="entry name" value="TRANSCRIPTIONAL REGULATOR-RELATED"/>
    <property type="match status" value="1"/>
</dbReference>
<evidence type="ECO:0000313" key="3">
    <source>
        <dbReference type="EMBL" id="RKR80711.1"/>
    </source>
</evidence>
<gene>
    <name evidence="3" type="ORF">BDD43_0843</name>
</gene>
<dbReference type="Gene3D" id="2.40.50.1020">
    <property type="entry name" value="LytTr DNA-binding domain"/>
    <property type="match status" value="1"/>
</dbReference>
<feature type="domain" description="HTH LytTR-type" evidence="2">
    <location>
        <begin position="168"/>
        <end position="275"/>
    </location>
</feature>
<dbReference type="PANTHER" id="PTHR37299:SF1">
    <property type="entry name" value="STAGE 0 SPORULATION PROTEIN A HOMOLOG"/>
    <property type="match status" value="1"/>
</dbReference>
<dbReference type="Pfam" id="PF04397">
    <property type="entry name" value="LytTR"/>
    <property type="match status" value="1"/>
</dbReference>
<keyword evidence="1" id="KW-1133">Transmembrane helix</keyword>
<keyword evidence="3" id="KW-0238">DNA-binding</keyword>
<dbReference type="InterPro" id="IPR046947">
    <property type="entry name" value="LytR-like"/>
</dbReference>
<proteinExistence type="predicted"/>
<keyword evidence="1" id="KW-0472">Membrane</keyword>
<dbReference type="OrthoDB" id="9787344at2"/>
<dbReference type="SMART" id="SM00850">
    <property type="entry name" value="LytTR"/>
    <property type="match status" value="1"/>
</dbReference>
<dbReference type="RefSeq" id="WP_121196539.1">
    <property type="nucleotide sequence ID" value="NZ_RBKU01000001.1"/>
</dbReference>
<dbReference type="AlphaFoldDB" id="A0A495IWH7"/>
<reference evidence="3 4" key="1">
    <citation type="submission" date="2018-10" db="EMBL/GenBank/DDBJ databases">
        <title>Genomic Encyclopedia of Archaeal and Bacterial Type Strains, Phase II (KMG-II): from individual species to whole genera.</title>
        <authorList>
            <person name="Goeker M."/>
        </authorList>
    </citation>
    <scope>NUCLEOTIDE SEQUENCE [LARGE SCALE GENOMIC DNA]</scope>
    <source>
        <strain evidence="3 4">DSM 18602</strain>
    </source>
</reference>
<feature type="transmembrane region" description="Helical" evidence="1">
    <location>
        <begin position="13"/>
        <end position="32"/>
    </location>
</feature>
<sequence>MSLEKTSSGYNDLYFRIILALLAAHTILWFAAKESIFQLWTSWFYYRDMALSFLIAFLLISEVYLATSKLDKKYDWKQYTAERIGLQVTFALVMPCITAFLLAAGYFRIFHLNILETDYIKLDFPVIVILIILLNVYYLAFYFYRQWQLAESKQISVEKPLRKVRETFVVQKGAKNIPLPVETISYFYHDGQYNFLRTKEREDFMVNQPLDEVQKVLPDSLFFRVNRQMIVNFNACQHFEPIEFGKLELIVTPTTKEQIVISQKRAKQFKEWISR</sequence>
<keyword evidence="4" id="KW-1185">Reference proteome</keyword>
<dbReference type="EMBL" id="RBKU01000001">
    <property type="protein sequence ID" value="RKR80711.1"/>
    <property type="molecule type" value="Genomic_DNA"/>
</dbReference>
<organism evidence="3 4">
    <name type="scientific">Mucilaginibacter gracilis</name>
    <dbReference type="NCBI Taxonomy" id="423350"/>
    <lineage>
        <taxon>Bacteria</taxon>
        <taxon>Pseudomonadati</taxon>
        <taxon>Bacteroidota</taxon>
        <taxon>Sphingobacteriia</taxon>
        <taxon>Sphingobacteriales</taxon>
        <taxon>Sphingobacteriaceae</taxon>
        <taxon>Mucilaginibacter</taxon>
    </lineage>
</organism>
<dbReference type="PROSITE" id="PS50930">
    <property type="entry name" value="HTH_LYTTR"/>
    <property type="match status" value="1"/>
</dbReference>
<dbReference type="GO" id="GO:0000156">
    <property type="term" value="F:phosphorelay response regulator activity"/>
    <property type="evidence" value="ECO:0007669"/>
    <property type="project" value="InterPro"/>
</dbReference>
<protein>
    <submittedName>
        <fullName evidence="3">LytTr DNA-binding domain-containing protein</fullName>
    </submittedName>
</protein>
<dbReference type="InterPro" id="IPR007492">
    <property type="entry name" value="LytTR_DNA-bd_dom"/>
</dbReference>
<accession>A0A495IWH7</accession>
<dbReference type="Proteomes" id="UP000268007">
    <property type="component" value="Unassembled WGS sequence"/>
</dbReference>